<dbReference type="GO" id="GO:0008080">
    <property type="term" value="F:N-acetyltransferase activity"/>
    <property type="evidence" value="ECO:0007669"/>
    <property type="project" value="TreeGrafter"/>
</dbReference>
<evidence type="ECO:0000313" key="3">
    <source>
        <dbReference type="Proteomes" id="UP001381693"/>
    </source>
</evidence>
<protein>
    <recommendedName>
        <fullName evidence="1">N-acetyltransferase domain-containing protein</fullName>
    </recommendedName>
</protein>
<dbReference type="InterPro" id="IPR000182">
    <property type="entry name" value="GNAT_dom"/>
</dbReference>
<evidence type="ECO:0000313" key="2">
    <source>
        <dbReference type="EMBL" id="KAK7066588.1"/>
    </source>
</evidence>
<dbReference type="InterPro" id="IPR016181">
    <property type="entry name" value="Acyl_CoA_acyltransferase"/>
</dbReference>
<proteinExistence type="predicted"/>
<accession>A0AAN8WQT5</accession>
<dbReference type="Pfam" id="PF00583">
    <property type="entry name" value="Acetyltransf_1"/>
    <property type="match status" value="1"/>
</dbReference>
<dbReference type="Gene3D" id="3.40.630.30">
    <property type="match status" value="1"/>
</dbReference>
<gene>
    <name evidence="2" type="ORF">SK128_003647</name>
</gene>
<reference evidence="2 3" key="1">
    <citation type="submission" date="2023-11" db="EMBL/GenBank/DDBJ databases">
        <title>Halocaridina rubra genome assembly.</title>
        <authorList>
            <person name="Smith C."/>
        </authorList>
    </citation>
    <scope>NUCLEOTIDE SEQUENCE [LARGE SCALE GENOMIC DNA]</scope>
    <source>
        <strain evidence="2">EP-1</strain>
        <tissue evidence="2">Whole</tissue>
    </source>
</reference>
<evidence type="ECO:0000259" key="1">
    <source>
        <dbReference type="Pfam" id="PF00583"/>
    </source>
</evidence>
<dbReference type="EMBL" id="JAXCGZ010019118">
    <property type="protein sequence ID" value="KAK7066588.1"/>
    <property type="molecule type" value="Genomic_DNA"/>
</dbReference>
<feature type="domain" description="N-acetyltransferase" evidence="1">
    <location>
        <begin position="147"/>
        <end position="189"/>
    </location>
</feature>
<organism evidence="2 3">
    <name type="scientific">Halocaridina rubra</name>
    <name type="common">Hawaiian red shrimp</name>
    <dbReference type="NCBI Taxonomy" id="373956"/>
    <lineage>
        <taxon>Eukaryota</taxon>
        <taxon>Metazoa</taxon>
        <taxon>Ecdysozoa</taxon>
        <taxon>Arthropoda</taxon>
        <taxon>Crustacea</taxon>
        <taxon>Multicrustacea</taxon>
        <taxon>Malacostraca</taxon>
        <taxon>Eumalacostraca</taxon>
        <taxon>Eucarida</taxon>
        <taxon>Decapoda</taxon>
        <taxon>Pleocyemata</taxon>
        <taxon>Caridea</taxon>
        <taxon>Atyoidea</taxon>
        <taxon>Atyidae</taxon>
        <taxon>Halocaridina</taxon>
    </lineage>
</organism>
<comment type="caution">
    <text evidence="2">The sequence shown here is derived from an EMBL/GenBank/DDBJ whole genome shotgun (WGS) entry which is preliminary data.</text>
</comment>
<keyword evidence="3" id="KW-1185">Reference proteome</keyword>
<dbReference type="AlphaFoldDB" id="A0AAN8WQT5"/>
<dbReference type="SUPFAM" id="SSF55729">
    <property type="entry name" value="Acyl-CoA N-acyltransferases (Nat)"/>
    <property type="match status" value="1"/>
</dbReference>
<dbReference type="CDD" id="cd04301">
    <property type="entry name" value="NAT_SF"/>
    <property type="match status" value="1"/>
</dbReference>
<sequence>MLKSILRHPLLKSGTVLRGSSRTLSQEFAKHDNLAFSILKEEDGDEVEQFMYTHFFPREPLNIACGSSNHQNRPYIKNDFLPSGLCVAAREKDTNTLVAVTLSSKKDRNQKTDMYGITTYTHPGMIRLCRVVSHMYEAYDCFSDPGMQRVLNLGLIGVHPSHAKRGIGKRLTKMCEDLAISKGCQGSTAQAMNPDSKKILLNLGYKSVYSILAEEITYNNEKLFRKEEGLTSPLEVFFKHLNY</sequence>
<name>A0AAN8WQT5_HALRR</name>
<dbReference type="PANTHER" id="PTHR20905:SF1">
    <property type="entry name" value="AT07410P-RELATED"/>
    <property type="match status" value="1"/>
</dbReference>
<dbReference type="PANTHER" id="PTHR20905">
    <property type="entry name" value="N-ACETYLTRANSFERASE-RELATED"/>
    <property type="match status" value="1"/>
</dbReference>
<dbReference type="Proteomes" id="UP001381693">
    <property type="component" value="Unassembled WGS sequence"/>
</dbReference>